<gene>
    <name evidence="2" type="ORF">PoB_002078600</name>
</gene>
<proteinExistence type="predicted"/>
<name>A0AAV3Z4R5_9GAST</name>
<comment type="caution">
    <text evidence="2">The sequence shown here is derived from an EMBL/GenBank/DDBJ whole genome shotgun (WGS) entry which is preliminary data.</text>
</comment>
<dbReference type="AlphaFoldDB" id="A0AAV3Z4R5"/>
<dbReference type="EMBL" id="BLXT01002432">
    <property type="protein sequence ID" value="GFN94280.1"/>
    <property type="molecule type" value="Genomic_DNA"/>
</dbReference>
<feature type="transmembrane region" description="Helical" evidence="1">
    <location>
        <begin position="104"/>
        <end position="125"/>
    </location>
</feature>
<keyword evidence="3" id="KW-1185">Reference proteome</keyword>
<evidence type="ECO:0000313" key="2">
    <source>
        <dbReference type="EMBL" id="GFN94280.1"/>
    </source>
</evidence>
<accession>A0AAV3Z4R5</accession>
<keyword evidence="1" id="KW-0812">Transmembrane</keyword>
<evidence type="ECO:0000256" key="1">
    <source>
        <dbReference type="SAM" id="Phobius"/>
    </source>
</evidence>
<dbReference type="Proteomes" id="UP000735302">
    <property type="component" value="Unassembled WGS sequence"/>
</dbReference>
<sequence>MLYFSRRWMRPLSEGKRNSLVSRLLDGSQEKHPGHILCRTHSDPALSPKVIAQGLASPSHGAVIDQIPASGQNTRNRFLSFKRYRALYHVWYVNQTIWSPYSHVLMLAFPPAGIPVLLALTVSTQPESLLSCPHVGISSCRSSESMPLVINYIFILMTISVLTVVDSDSVIIVRLHHMEGREERAQRAGENFKPALPRIKVPQNAVSSLEKIVKALQEAKAKHCELSKTLCANEDGTKKKYDSILSASSLSRDEGNVKKGKKVQTNRISFIVFGLLWMVVTLGFMIPDLIST</sequence>
<feature type="transmembrane region" description="Helical" evidence="1">
    <location>
        <begin position="268"/>
        <end position="286"/>
    </location>
</feature>
<feature type="transmembrane region" description="Helical" evidence="1">
    <location>
        <begin position="145"/>
        <end position="165"/>
    </location>
</feature>
<protein>
    <submittedName>
        <fullName evidence="2">Uncharacterized protein</fullName>
    </submittedName>
</protein>
<evidence type="ECO:0000313" key="3">
    <source>
        <dbReference type="Proteomes" id="UP000735302"/>
    </source>
</evidence>
<organism evidence="2 3">
    <name type="scientific">Plakobranchus ocellatus</name>
    <dbReference type="NCBI Taxonomy" id="259542"/>
    <lineage>
        <taxon>Eukaryota</taxon>
        <taxon>Metazoa</taxon>
        <taxon>Spiralia</taxon>
        <taxon>Lophotrochozoa</taxon>
        <taxon>Mollusca</taxon>
        <taxon>Gastropoda</taxon>
        <taxon>Heterobranchia</taxon>
        <taxon>Euthyneura</taxon>
        <taxon>Panpulmonata</taxon>
        <taxon>Sacoglossa</taxon>
        <taxon>Placobranchoidea</taxon>
        <taxon>Plakobranchidae</taxon>
        <taxon>Plakobranchus</taxon>
    </lineage>
</organism>
<keyword evidence="1" id="KW-1133">Transmembrane helix</keyword>
<keyword evidence="1" id="KW-0472">Membrane</keyword>
<reference evidence="2 3" key="1">
    <citation type="journal article" date="2021" name="Elife">
        <title>Chloroplast acquisition without the gene transfer in kleptoplastic sea slugs, Plakobranchus ocellatus.</title>
        <authorList>
            <person name="Maeda T."/>
            <person name="Takahashi S."/>
            <person name="Yoshida T."/>
            <person name="Shimamura S."/>
            <person name="Takaki Y."/>
            <person name="Nagai Y."/>
            <person name="Toyoda A."/>
            <person name="Suzuki Y."/>
            <person name="Arimoto A."/>
            <person name="Ishii H."/>
            <person name="Satoh N."/>
            <person name="Nishiyama T."/>
            <person name="Hasebe M."/>
            <person name="Maruyama T."/>
            <person name="Minagawa J."/>
            <person name="Obokata J."/>
            <person name="Shigenobu S."/>
        </authorList>
    </citation>
    <scope>NUCLEOTIDE SEQUENCE [LARGE SCALE GENOMIC DNA]</scope>
</reference>